<keyword evidence="1" id="KW-0472">Membrane</keyword>
<feature type="transmembrane region" description="Helical" evidence="1">
    <location>
        <begin position="91"/>
        <end position="110"/>
    </location>
</feature>
<evidence type="ECO:0000256" key="1">
    <source>
        <dbReference type="SAM" id="Phobius"/>
    </source>
</evidence>
<dbReference type="PANTHER" id="PTHR42208:SF1">
    <property type="entry name" value="HEAVY METAL TRANSPORTER"/>
    <property type="match status" value="1"/>
</dbReference>
<sequence length="283" mass="29702">MTGWPARGLPAPVLAQQCYDPGLDPTAFEPVSLVVFALIGLLGGAHCLGMCGPLVSTYSDRLRATRNGPARRAELTLGMVRQHALFNLGRAGSYAVLGGLFGLAGSLVFVTPQAVTAVATDVHAIAGVLVGTVIIAMGVHYLVGRGLLGGSLSLPVVASLGGRLHRWLLGNVDDWVGTYRIVGLGAVHGFLPCPLLYPAFLYAFVRGSPLEGVLALALLGVGTIPSLFVYGTLFQSLSLETRRRIHRLLGVAFVVLGYVPLQHGLATFGVVLPSVPLPHYQPL</sequence>
<dbReference type="RefSeq" id="WP_141464819.1">
    <property type="nucleotide sequence ID" value="NZ_RBZW01000027.1"/>
</dbReference>
<reference evidence="3 4" key="1">
    <citation type="submission" date="2018-10" db="EMBL/GenBank/DDBJ databases">
        <title>Natronolimnobius sp. XQ-INN 246 isolated from Inner Mongolia Autonomous Region of China.</title>
        <authorList>
            <person name="Xue Q."/>
        </authorList>
    </citation>
    <scope>NUCLEOTIDE SEQUENCE [LARGE SCALE GENOMIC DNA]</scope>
    <source>
        <strain evidence="3 4">XQ-INN 246</strain>
    </source>
</reference>
<dbReference type="PANTHER" id="PTHR42208">
    <property type="entry name" value="HEAVY METAL TRANSPORTER-RELATED"/>
    <property type="match status" value="1"/>
</dbReference>
<proteinExistence type="predicted"/>
<dbReference type="Proteomes" id="UP000318864">
    <property type="component" value="Unassembled WGS sequence"/>
</dbReference>
<feature type="transmembrane region" description="Helical" evidence="1">
    <location>
        <begin position="212"/>
        <end position="233"/>
    </location>
</feature>
<protein>
    <submittedName>
        <fullName evidence="3">Sulfite exporter TauE/SafE family protein</fullName>
    </submittedName>
</protein>
<name>A0A4S3TKP0_9EURY</name>
<dbReference type="InterPro" id="IPR039447">
    <property type="entry name" value="UreH-like_TM_dom"/>
</dbReference>
<keyword evidence="1" id="KW-0812">Transmembrane</keyword>
<feature type="transmembrane region" description="Helical" evidence="1">
    <location>
        <begin position="181"/>
        <end position="200"/>
    </location>
</feature>
<feature type="transmembrane region" description="Helical" evidence="1">
    <location>
        <begin position="33"/>
        <end position="56"/>
    </location>
</feature>
<comment type="caution">
    <text evidence="3">The sequence shown here is derived from an EMBL/GenBank/DDBJ whole genome shotgun (WGS) entry which is preliminary data.</text>
</comment>
<evidence type="ECO:0000313" key="3">
    <source>
        <dbReference type="EMBL" id="THE64712.1"/>
    </source>
</evidence>
<feature type="transmembrane region" description="Helical" evidence="1">
    <location>
        <begin position="122"/>
        <end position="143"/>
    </location>
</feature>
<dbReference type="AlphaFoldDB" id="A0A4S3TKP0"/>
<dbReference type="OrthoDB" id="162718at2157"/>
<evidence type="ECO:0000259" key="2">
    <source>
        <dbReference type="Pfam" id="PF13386"/>
    </source>
</evidence>
<keyword evidence="4" id="KW-1185">Reference proteome</keyword>
<gene>
    <name evidence="3" type="ORF">D8Y22_11390</name>
</gene>
<feature type="transmembrane region" description="Helical" evidence="1">
    <location>
        <begin position="245"/>
        <end position="272"/>
    </location>
</feature>
<accession>A0A4S3TKP0</accession>
<keyword evidence="1" id="KW-1133">Transmembrane helix</keyword>
<feature type="domain" description="Urease accessory protein UreH-like transmembrane" evidence="2">
    <location>
        <begin position="36"/>
        <end position="258"/>
    </location>
</feature>
<organism evidence="3 4">
    <name type="scientific">Salinadaptatus halalkaliphilus</name>
    <dbReference type="NCBI Taxonomy" id="2419781"/>
    <lineage>
        <taxon>Archaea</taxon>
        <taxon>Methanobacteriati</taxon>
        <taxon>Methanobacteriota</taxon>
        <taxon>Stenosarchaea group</taxon>
        <taxon>Halobacteria</taxon>
        <taxon>Halobacteriales</taxon>
        <taxon>Natrialbaceae</taxon>
        <taxon>Salinadaptatus</taxon>
    </lineage>
</organism>
<evidence type="ECO:0000313" key="4">
    <source>
        <dbReference type="Proteomes" id="UP000318864"/>
    </source>
</evidence>
<dbReference type="Pfam" id="PF13386">
    <property type="entry name" value="DsbD_2"/>
    <property type="match status" value="1"/>
</dbReference>
<dbReference type="EMBL" id="RBZW01000027">
    <property type="protein sequence ID" value="THE64712.1"/>
    <property type="molecule type" value="Genomic_DNA"/>
</dbReference>